<keyword evidence="5" id="KW-0347">Helicase</keyword>
<evidence type="ECO:0000256" key="2">
    <source>
        <dbReference type="SAM" id="MobiDB-lite"/>
    </source>
</evidence>
<sequence length="512" mass="59456">MRMSNLLHFTEHHHYVVYREFGLSELDQKMLTHVYQPMVGAFAIGLYQLFYQHIASNQTGFSGMDVQRKLFLLLGMELSEQGRSKFIEESSKLEAVGLLQTSRIMLPDAEDYIFEYELQPPLSPKEFFDTQHLTLLLRDKVGKYSVLALREQFSTKEPVVFTGSELHRENISIPFYEIFRLNTHVVDYELEQALQEVAPHRGSRTLEQAAEADAPVLNYSDIIMRFPKYSYNRPYVEKLRYDREGMGIINYIVRKFELTPQETCRLLDEDGVFNTDGKILLDELQHRAHLHFRQNKRRDEWREREQVRIEKTQQATADTEPEYAVQMEYYLEVPKQFGGQCDVHQYNMMLRNTPYTKLLEKFFPGTVPDFILDIFAKLDLNYKLTDEVINVLIHYLMTMLAGDNNQRLNRNFIESIVSNMLLKQVKSYEDAVQYIRSQHTGELAQAGGEGAKASPQAPRGRRGTGSRYGKQQKPAIPIVQPSQGAGGTVSQEELERARELAKRLDANRRSSR</sequence>
<feature type="compositionally biased region" description="Basic and acidic residues" evidence="2">
    <location>
        <begin position="493"/>
        <end position="512"/>
    </location>
</feature>
<dbReference type="AlphaFoldDB" id="A0A1X7LSE3"/>
<evidence type="ECO:0000259" key="4">
    <source>
        <dbReference type="Pfam" id="PF25888"/>
    </source>
</evidence>
<reference evidence="5 6" key="1">
    <citation type="submission" date="2017-04" db="EMBL/GenBank/DDBJ databases">
        <authorList>
            <person name="Afonso C.L."/>
            <person name="Miller P.J."/>
            <person name="Scott M.A."/>
            <person name="Spackman E."/>
            <person name="Goraichik I."/>
            <person name="Dimitrov K.M."/>
            <person name="Suarez D.L."/>
            <person name="Swayne D.E."/>
        </authorList>
    </citation>
    <scope>NUCLEOTIDE SEQUENCE [LARGE SCALE GENOMIC DNA]</scope>
    <source>
        <strain evidence="5 6">11</strain>
    </source>
</reference>
<protein>
    <submittedName>
        <fullName evidence="5">Replicative DNA helicase loader DnaB</fullName>
    </submittedName>
</protein>
<dbReference type="InterPro" id="IPR058660">
    <property type="entry name" value="WHD_DnaB"/>
</dbReference>
<keyword evidence="5" id="KW-0547">Nucleotide-binding</keyword>
<dbReference type="EMBL" id="FXAZ01000007">
    <property type="protein sequence ID" value="SMG56801.1"/>
    <property type="molecule type" value="Genomic_DNA"/>
</dbReference>
<feature type="domain" description="DnaB/C C-terminal" evidence="3">
    <location>
        <begin position="359"/>
        <end position="435"/>
    </location>
</feature>
<keyword evidence="5" id="KW-0067">ATP-binding</keyword>
<evidence type="ECO:0000313" key="5">
    <source>
        <dbReference type="EMBL" id="SMG56801.1"/>
    </source>
</evidence>
<keyword evidence="5" id="KW-0378">Hydrolase</keyword>
<name>A0A1X7LSE3_9BACL</name>
<dbReference type="GO" id="GO:0004386">
    <property type="term" value="F:helicase activity"/>
    <property type="evidence" value="ECO:0007669"/>
    <property type="project" value="UniProtKB-KW"/>
</dbReference>
<feature type="domain" description="Replicative helicase loading/DNA remodeling protein DnaB N-terminal winged helix" evidence="4">
    <location>
        <begin position="24"/>
        <end position="187"/>
    </location>
</feature>
<evidence type="ECO:0000256" key="1">
    <source>
        <dbReference type="ARBA" id="ARBA00093462"/>
    </source>
</evidence>
<gene>
    <name evidence="5" type="ORF">SAMN06295960_4269</name>
</gene>
<proteinExistence type="inferred from homology"/>
<accession>A0A1X7LSE3</accession>
<evidence type="ECO:0000313" key="6">
    <source>
        <dbReference type="Proteomes" id="UP000193834"/>
    </source>
</evidence>
<comment type="similarity">
    <text evidence="1">Belongs to the DnaB/DnaD family.</text>
</comment>
<evidence type="ECO:0000259" key="3">
    <source>
        <dbReference type="Pfam" id="PF07261"/>
    </source>
</evidence>
<dbReference type="Proteomes" id="UP000193834">
    <property type="component" value="Unassembled WGS sequence"/>
</dbReference>
<dbReference type="InterPro" id="IPR006343">
    <property type="entry name" value="DnaB/C_C"/>
</dbReference>
<dbReference type="Pfam" id="PF25888">
    <property type="entry name" value="WHD_DnaB"/>
    <property type="match status" value="1"/>
</dbReference>
<feature type="compositionally biased region" description="Polar residues" evidence="2">
    <location>
        <begin position="480"/>
        <end position="491"/>
    </location>
</feature>
<dbReference type="STRING" id="1852522.SAMN06295960_4269"/>
<dbReference type="RefSeq" id="WP_085497794.1">
    <property type="nucleotide sequence ID" value="NZ_FXAZ01000007.1"/>
</dbReference>
<dbReference type="Pfam" id="PF07261">
    <property type="entry name" value="DnaB_2"/>
    <property type="match status" value="1"/>
</dbReference>
<keyword evidence="6" id="KW-1185">Reference proteome</keyword>
<feature type="region of interest" description="Disordered" evidence="2">
    <location>
        <begin position="445"/>
        <end position="512"/>
    </location>
</feature>
<organism evidence="5 6">
    <name type="scientific">Paenibacillus aquistagni</name>
    <dbReference type="NCBI Taxonomy" id="1852522"/>
    <lineage>
        <taxon>Bacteria</taxon>
        <taxon>Bacillati</taxon>
        <taxon>Bacillota</taxon>
        <taxon>Bacilli</taxon>
        <taxon>Bacillales</taxon>
        <taxon>Paenibacillaceae</taxon>
        <taxon>Paenibacillus</taxon>
    </lineage>
</organism>
<dbReference type="OrthoDB" id="2082007at2"/>